<gene>
    <name evidence="2" type="ORF">FO454_06060</name>
</gene>
<dbReference type="SMART" id="SM00530">
    <property type="entry name" value="HTH_XRE"/>
    <property type="match status" value="1"/>
</dbReference>
<proteinExistence type="predicted"/>
<organism evidence="2 3">
    <name type="scientific">Staphylococcus lugdunensis</name>
    <dbReference type="NCBI Taxonomy" id="28035"/>
    <lineage>
        <taxon>Bacteria</taxon>
        <taxon>Bacillati</taxon>
        <taxon>Bacillota</taxon>
        <taxon>Bacilli</taxon>
        <taxon>Bacillales</taxon>
        <taxon>Staphylococcaceae</taxon>
        <taxon>Staphylococcus</taxon>
    </lineage>
</organism>
<feature type="domain" description="HTH cro/C1-type" evidence="1">
    <location>
        <begin position="6"/>
        <end position="61"/>
    </location>
</feature>
<dbReference type="SUPFAM" id="SSF47413">
    <property type="entry name" value="lambda repressor-like DNA-binding domains"/>
    <property type="match status" value="1"/>
</dbReference>
<protein>
    <submittedName>
        <fullName evidence="2">Transcriptional regulator</fullName>
    </submittedName>
</protein>
<dbReference type="RefSeq" id="WP_000589126.1">
    <property type="nucleotide sequence ID" value="NZ_CP020769.1"/>
</dbReference>
<evidence type="ECO:0000313" key="3">
    <source>
        <dbReference type="Proteomes" id="UP000325462"/>
    </source>
</evidence>
<dbReference type="EMBL" id="CP041722">
    <property type="protein sequence ID" value="QEX38490.1"/>
    <property type="molecule type" value="Genomic_DNA"/>
</dbReference>
<dbReference type="Pfam" id="PF13443">
    <property type="entry name" value="HTH_26"/>
    <property type="match status" value="1"/>
</dbReference>
<dbReference type="InterPro" id="IPR001387">
    <property type="entry name" value="Cro/C1-type_HTH"/>
</dbReference>
<sequence>MIKFDLKKVMKEKNKTLKELSSNTGLSINTLSLLSTGKSKGIQFDTLEKLLKELRCNINDLIVLDSGFRKLIITEFSVSKKRIFIFNKLNDDRIYNVECSFKENDSSIENSILLTILFTEKQVETAVSGIFPFKFLKSGKFYYKQTANGKSKEYIILDFQFVLYILQKAYKENEEFQKMFDFHSQTFSINLIPYNNSFIEFKKTNEEEFLNANIIPAFDYLKRLVSFNDNELKFLFNFYTEEEISEELFYNYKAGD</sequence>
<dbReference type="Proteomes" id="UP000325462">
    <property type="component" value="Chromosome"/>
</dbReference>
<evidence type="ECO:0000313" key="2">
    <source>
        <dbReference type="EMBL" id="QEX38490.1"/>
    </source>
</evidence>
<dbReference type="InterPro" id="IPR010982">
    <property type="entry name" value="Lambda_DNA-bd_dom_sf"/>
</dbReference>
<evidence type="ECO:0000259" key="1">
    <source>
        <dbReference type="PROSITE" id="PS50943"/>
    </source>
</evidence>
<dbReference type="PROSITE" id="PS50943">
    <property type="entry name" value="HTH_CROC1"/>
    <property type="match status" value="1"/>
</dbReference>
<dbReference type="Gene3D" id="1.10.260.40">
    <property type="entry name" value="lambda repressor-like DNA-binding domains"/>
    <property type="match status" value="1"/>
</dbReference>
<keyword evidence="3" id="KW-1185">Reference proteome</keyword>
<dbReference type="CDD" id="cd00093">
    <property type="entry name" value="HTH_XRE"/>
    <property type="match status" value="1"/>
</dbReference>
<name>A0ABX6BUD5_STALU</name>
<accession>A0ABX6BUD5</accession>
<reference evidence="2 3" key="1">
    <citation type="submission" date="2019-07" db="EMBL/GenBank/DDBJ databases">
        <title>Comparative genome analysis of staphylococcus lugdunensis shows clonal complex-dependent diversity of the putative virulence factor, ess/type vii locus.</title>
        <authorList>
            <person name="Lebeurre J."/>
            <person name="Dahyot S."/>
            <person name="Diene S."/>
            <person name="Paulay A."/>
            <person name="Aubourg M."/>
            <person name="Argemi X."/>
            <person name="Giard J.-C."/>
            <person name="Tournier I."/>
            <person name="Francois P."/>
            <person name="Pestel-Caron M."/>
        </authorList>
    </citation>
    <scope>NUCLEOTIDE SEQUENCE [LARGE SCALE GENOMIC DNA]</scope>
    <source>
        <strain evidence="2 3">SL13</strain>
    </source>
</reference>